<accession>A0A9Q0LPC3</accession>
<comment type="caution">
    <text evidence="11">The sequence shown here is derived from an EMBL/GenBank/DDBJ whole genome shotgun (WGS) entry which is preliminary data.</text>
</comment>
<dbReference type="SUPFAM" id="SSF56327">
    <property type="entry name" value="LDH C-terminal domain-like"/>
    <property type="match status" value="1"/>
</dbReference>
<keyword evidence="4 7" id="KW-0520">NAD</keyword>
<feature type="domain" description="Lactate/malate dehydrogenase C-terminal" evidence="10">
    <location>
        <begin position="157"/>
        <end position="332"/>
    </location>
</feature>
<dbReference type="NCBIfam" id="TIGR01759">
    <property type="entry name" value="MalateDH-SF1"/>
    <property type="match status" value="1"/>
</dbReference>
<dbReference type="NCBIfam" id="NF003916">
    <property type="entry name" value="PRK05442.1"/>
    <property type="match status" value="1"/>
</dbReference>
<feature type="binding site" evidence="6">
    <location>
        <position position="131"/>
    </location>
    <ligand>
        <name>substrate</name>
    </ligand>
</feature>
<protein>
    <recommendedName>
        <fullName evidence="2">malate dehydrogenase</fullName>
        <ecNumber evidence="2">1.1.1.37</ecNumber>
    </recommendedName>
</protein>
<dbReference type="InterPro" id="IPR001236">
    <property type="entry name" value="Lactate/malate_DH_N"/>
</dbReference>
<proteinExistence type="inferred from homology"/>
<dbReference type="Gene3D" id="3.90.110.10">
    <property type="entry name" value="Lactate dehydrogenase/glycoside hydrolase, family 4, C-terminal"/>
    <property type="match status" value="1"/>
</dbReference>
<evidence type="ECO:0000256" key="8">
    <source>
        <dbReference type="RuleBase" id="RU003369"/>
    </source>
</evidence>
<dbReference type="CDD" id="cd01336">
    <property type="entry name" value="MDH_cytoplasmic_cytosolic"/>
    <property type="match status" value="1"/>
</dbReference>
<dbReference type="OrthoDB" id="4069699at2759"/>
<dbReference type="InterPro" id="IPR015955">
    <property type="entry name" value="Lactate_DH/Glyco_Ohase_4_C"/>
</dbReference>
<reference evidence="11" key="1">
    <citation type="submission" date="2022-10" db="EMBL/GenBank/DDBJ databases">
        <title>Novel sulphate-reducing endosymbionts in the free-living metamonad Anaeramoeba.</title>
        <authorList>
            <person name="Jerlstrom-Hultqvist J."/>
            <person name="Cepicka I."/>
            <person name="Gallot-Lavallee L."/>
            <person name="Salas-Leiva D."/>
            <person name="Curtis B.A."/>
            <person name="Zahonova K."/>
            <person name="Pipaliya S."/>
            <person name="Dacks J."/>
            <person name="Roger A.J."/>
        </authorList>
    </citation>
    <scope>NUCLEOTIDE SEQUENCE</scope>
    <source>
        <strain evidence="11">BMAN</strain>
    </source>
</reference>
<evidence type="ECO:0000256" key="1">
    <source>
        <dbReference type="ARBA" id="ARBA00009613"/>
    </source>
</evidence>
<dbReference type="InterPro" id="IPR036291">
    <property type="entry name" value="NAD(P)-bd_dom_sf"/>
</dbReference>
<gene>
    <name evidence="11" type="ORF">M0811_00546</name>
</gene>
<evidence type="ECO:0000313" key="11">
    <source>
        <dbReference type="EMBL" id="KAJ5077226.1"/>
    </source>
</evidence>
<keyword evidence="3 8" id="KW-0560">Oxidoreductase</keyword>
<dbReference type="Pfam" id="PF02866">
    <property type="entry name" value="Ldh_1_C"/>
    <property type="match status" value="1"/>
</dbReference>
<name>A0A9Q0LPC3_ANAIG</name>
<evidence type="ECO:0000256" key="3">
    <source>
        <dbReference type="ARBA" id="ARBA00023002"/>
    </source>
</evidence>
<dbReference type="EMBL" id="JAPDFW010000059">
    <property type="protein sequence ID" value="KAJ5077226.1"/>
    <property type="molecule type" value="Genomic_DNA"/>
</dbReference>
<evidence type="ECO:0000256" key="5">
    <source>
        <dbReference type="PIRSR" id="PIRSR000102-1"/>
    </source>
</evidence>
<feature type="binding site" evidence="7">
    <location>
        <position position="42"/>
    </location>
    <ligand>
        <name>NAD(+)</name>
        <dbReference type="ChEBI" id="CHEBI:57540"/>
    </ligand>
</feature>
<feature type="active site" description="Proton acceptor" evidence="5">
    <location>
        <position position="187"/>
    </location>
</feature>
<evidence type="ECO:0000259" key="10">
    <source>
        <dbReference type="Pfam" id="PF02866"/>
    </source>
</evidence>
<dbReference type="FunFam" id="3.40.50.720:FF:000010">
    <property type="entry name" value="Malate dehydrogenase"/>
    <property type="match status" value="1"/>
</dbReference>
<evidence type="ECO:0000256" key="7">
    <source>
        <dbReference type="PIRSR" id="PIRSR000102-3"/>
    </source>
</evidence>
<feature type="binding site" evidence="6">
    <location>
        <position position="92"/>
    </location>
    <ligand>
        <name>substrate</name>
    </ligand>
</feature>
<dbReference type="GO" id="GO:0006108">
    <property type="term" value="P:malate metabolic process"/>
    <property type="evidence" value="ECO:0007669"/>
    <property type="project" value="InterPro"/>
</dbReference>
<dbReference type="FunFam" id="3.90.110.10:FF:000002">
    <property type="entry name" value="Malate dehydrogenase"/>
    <property type="match status" value="1"/>
</dbReference>
<feature type="domain" description="Lactate/malate dehydrogenase N-terminal" evidence="9">
    <location>
        <begin position="6"/>
        <end position="152"/>
    </location>
</feature>
<dbReference type="Gene3D" id="3.40.50.720">
    <property type="entry name" value="NAD(P)-binding Rossmann-like Domain"/>
    <property type="match status" value="1"/>
</dbReference>
<dbReference type="EC" id="1.1.1.37" evidence="2"/>
<dbReference type="Proteomes" id="UP001149090">
    <property type="component" value="Unassembled WGS sequence"/>
</dbReference>
<organism evidence="11 12">
    <name type="scientific">Anaeramoeba ignava</name>
    <name type="common">Anaerobic marine amoeba</name>
    <dbReference type="NCBI Taxonomy" id="1746090"/>
    <lineage>
        <taxon>Eukaryota</taxon>
        <taxon>Metamonada</taxon>
        <taxon>Anaeramoebidae</taxon>
        <taxon>Anaeramoeba</taxon>
    </lineage>
</organism>
<dbReference type="GO" id="GO:0030060">
    <property type="term" value="F:L-malate dehydrogenase (NAD+) activity"/>
    <property type="evidence" value="ECO:0007669"/>
    <property type="project" value="UniProtKB-EC"/>
</dbReference>
<dbReference type="HAMAP" id="MF_01517">
    <property type="entry name" value="Malate_dehydrog_2"/>
    <property type="match status" value="1"/>
</dbReference>
<dbReference type="InterPro" id="IPR001557">
    <property type="entry name" value="L-lactate/malate_DH"/>
</dbReference>
<feature type="binding site" evidence="7">
    <location>
        <position position="105"/>
    </location>
    <ligand>
        <name>NAD(+)</name>
        <dbReference type="ChEBI" id="CHEBI:57540"/>
    </ligand>
</feature>
<dbReference type="OMA" id="ILIGGWP"/>
<dbReference type="NCBIfam" id="TIGR01758">
    <property type="entry name" value="MDH_euk_cyt"/>
    <property type="match status" value="1"/>
</dbReference>
<evidence type="ECO:0000256" key="6">
    <source>
        <dbReference type="PIRSR" id="PIRSR000102-2"/>
    </source>
</evidence>
<dbReference type="SUPFAM" id="SSF51735">
    <property type="entry name" value="NAD(P)-binding Rossmann-fold domains"/>
    <property type="match status" value="1"/>
</dbReference>
<dbReference type="PIRSF" id="PIRSF000102">
    <property type="entry name" value="Lac_mal_DH"/>
    <property type="match status" value="1"/>
</dbReference>
<dbReference type="InterPro" id="IPR011274">
    <property type="entry name" value="Malate_DH_NAD-dep_euk"/>
</dbReference>
<evidence type="ECO:0000259" key="9">
    <source>
        <dbReference type="Pfam" id="PF00056"/>
    </source>
</evidence>
<dbReference type="PANTHER" id="PTHR23382">
    <property type="entry name" value="MALATE DEHYDROGENASE"/>
    <property type="match status" value="1"/>
</dbReference>
<dbReference type="InterPro" id="IPR010945">
    <property type="entry name" value="Malate_DH_type2"/>
</dbReference>
<sequence length="335" mass="37229">MNSPIRVCITGAAGQIAYSLIFKVANGEVFGIDQPLILQLLDITPMMGVLAGVEMEIRDCAFPLVQKIICTDDPTVAFEETDYAFLVGARPRSQGMERKDLLKANAQIFKQQGEAIDKKAKKTIKVLVVGNPANTNCLICQTCAPSIPPENFTSMSRLDHNRMISQLSERLNVNNDQIFNVIAWGNHSSTQYPDVSHAYVKKSSGEIQKIKEAVNDDNWIQNDFLVKNQQRGAEVIKARKLSSAASAAKAACDHMHDWVQGTSKDKKTWVSMSVLSDGSYGITKGIFYSFPVTCEDGKYSIVKGLEIDEFSRTKMDLTLKELTEEKEEAFTFLKI</sequence>
<dbReference type="InterPro" id="IPR022383">
    <property type="entry name" value="Lactate/malate_DH_C"/>
</dbReference>
<keyword evidence="12" id="KW-1185">Reference proteome</keyword>
<evidence type="ECO:0000256" key="4">
    <source>
        <dbReference type="ARBA" id="ARBA00023027"/>
    </source>
</evidence>
<comment type="similarity">
    <text evidence="1">Belongs to the LDH/MDH superfamily. MDH type 2 family.</text>
</comment>
<evidence type="ECO:0000256" key="2">
    <source>
        <dbReference type="ARBA" id="ARBA00012995"/>
    </source>
</evidence>
<dbReference type="AlphaFoldDB" id="A0A9Q0LPC3"/>
<feature type="binding site" evidence="7">
    <location>
        <begin position="129"/>
        <end position="131"/>
    </location>
    <ligand>
        <name>NAD(+)</name>
        <dbReference type="ChEBI" id="CHEBI:57540"/>
    </ligand>
</feature>
<feature type="binding site" evidence="6">
    <location>
        <position position="162"/>
    </location>
    <ligand>
        <name>substrate</name>
    </ligand>
</feature>
<feature type="binding site" evidence="6">
    <location>
        <position position="98"/>
    </location>
    <ligand>
        <name>substrate</name>
    </ligand>
</feature>
<evidence type="ECO:0000313" key="12">
    <source>
        <dbReference type="Proteomes" id="UP001149090"/>
    </source>
</evidence>
<dbReference type="Pfam" id="PF00056">
    <property type="entry name" value="Ldh_1_N"/>
    <property type="match status" value="1"/>
</dbReference>